<evidence type="ECO:0000256" key="1">
    <source>
        <dbReference type="SAM" id="SignalP"/>
    </source>
</evidence>
<dbReference type="EMBL" id="OW152827">
    <property type="protein sequence ID" value="CAH2043571.1"/>
    <property type="molecule type" value="Genomic_DNA"/>
</dbReference>
<proteinExistence type="predicted"/>
<protein>
    <recommendedName>
        <fullName evidence="4">Secreted protein</fullName>
    </recommendedName>
</protein>
<reference evidence="2" key="1">
    <citation type="submission" date="2022-03" db="EMBL/GenBank/DDBJ databases">
        <authorList>
            <person name="Martin H S."/>
        </authorList>
    </citation>
    <scope>NUCLEOTIDE SEQUENCE</scope>
</reference>
<name>A0ABN8HY40_9NEOP</name>
<feature type="non-terminal residue" evidence="2">
    <location>
        <position position="93"/>
    </location>
</feature>
<keyword evidence="3" id="KW-1185">Reference proteome</keyword>
<feature type="chain" id="PRO_5047277737" description="Secreted protein" evidence="1">
    <location>
        <begin position="24"/>
        <end position="93"/>
    </location>
</feature>
<dbReference type="Proteomes" id="UP000837857">
    <property type="component" value="Chromosome 15"/>
</dbReference>
<sequence>MIYIKSLTLFVLVLVAVTAISWAQVPQGGPHSPQWRPRLSQQVPQDASEISYNELTETDAKTRNWTSCDPLGPKLSCYDCNTRLVFLIVFLPT</sequence>
<evidence type="ECO:0000313" key="3">
    <source>
        <dbReference type="Proteomes" id="UP000837857"/>
    </source>
</evidence>
<feature type="signal peptide" evidence="1">
    <location>
        <begin position="1"/>
        <end position="23"/>
    </location>
</feature>
<evidence type="ECO:0000313" key="2">
    <source>
        <dbReference type="EMBL" id="CAH2043571.1"/>
    </source>
</evidence>
<organism evidence="2 3">
    <name type="scientific">Iphiclides podalirius</name>
    <name type="common">scarce swallowtail</name>
    <dbReference type="NCBI Taxonomy" id="110791"/>
    <lineage>
        <taxon>Eukaryota</taxon>
        <taxon>Metazoa</taxon>
        <taxon>Ecdysozoa</taxon>
        <taxon>Arthropoda</taxon>
        <taxon>Hexapoda</taxon>
        <taxon>Insecta</taxon>
        <taxon>Pterygota</taxon>
        <taxon>Neoptera</taxon>
        <taxon>Endopterygota</taxon>
        <taxon>Lepidoptera</taxon>
        <taxon>Glossata</taxon>
        <taxon>Ditrysia</taxon>
        <taxon>Papilionoidea</taxon>
        <taxon>Papilionidae</taxon>
        <taxon>Papilioninae</taxon>
        <taxon>Iphiclides</taxon>
    </lineage>
</organism>
<keyword evidence="1" id="KW-0732">Signal</keyword>
<gene>
    <name evidence="2" type="ORF">IPOD504_LOCUS4354</name>
</gene>
<accession>A0ABN8HY40</accession>
<evidence type="ECO:0008006" key="4">
    <source>
        <dbReference type="Google" id="ProtNLM"/>
    </source>
</evidence>